<dbReference type="GO" id="GO:0051213">
    <property type="term" value="F:dioxygenase activity"/>
    <property type="evidence" value="ECO:0007669"/>
    <property type="project" value="UniProtKB-KW"/>
</dbReference>
<dbReference type="GO" id="GO:0046491">
    <property type="term" value="P:L-methylmalonyl-CoA metabolic process"/>
    <property type="evidence" value="ECO:0007669"/>
    <property type="project" value="TreeGrafter"/>
</dbReference>
<dbReference type="PROSITE" id="PS51819">
    <property type="entry name" value="VOC"/>
    <property type="match status" value="1"/>
</dbReference>
<dbReference type="OrthoDB" id="332982at2"/>
<organism evidence="3 4">
    <name type="scientific">Rhizorhabdus histidinilytica</name>
    <dbReference type="NCBI Taxonomy" id="439228"/>
    <lineage>
        <taxon>Bacteria</taxon>
        <taxon>Pseudomonadati</taxon>
        <taxon>Pseudomonadota</taxon>
        <taxon>Alphaproteobacteria</taxon>
        <taxon>Sphingomonadales</taxon>
        <taxon>Sphingomonadaceae</taxon>
        <taxon>Rhizorhabdus</taxon>
    </lineage>
</organism>
<dbReference type="PANTHER" id="PTHR43048">
    <property type="entry name" value="METHYLMALONYL-COA EPIMERASE"/>
    <property type="match status" value="1"/>
</dbReference>
<keyword evidence="3" id="KW-0560">Oxidoreductase</keyword>
<dbReference type="Pfam" id="PF00903">
    <property type="entry name" value="Glyoxalase"/>
    <property type="match status" value="1"/>
</dbReference>
<evidence type="ECO:0000256" key="1">
    <source>
        <dbReference type="ARBA" id="ARBA00022723"/>
    </source>
</evidence>
<dbReference type="Gene3D" id="3.10.180.10">
    <property type="entry name" value="2,3-Dihydroxybiphenyl 1,2-Dioxygenase, domain 1"/>
    <property type="match status" value="2"/>
</dbReference>
<dbReference type="AlphaFoldDB" id="A0A1T5EQ15"/>
<dbReference type="Proteomes" id="UP000189818">
    <property type="component" value="Unassembled WGS sequence"/>
</dbReference>
<dbReference type="Pfam" id="PF13669">
    <property type="entry name" value="Glyoxalase_4"/>
    <property type="match status" value="1"/>
</dbReference>
<dbReference type="PANTHER" id="PTHR43048:SF3">
    <property type="entry name" value="METHYLMALONYL-COA EPIMERASE, MITOCHONDRIAL"/>
    <property type="match status" value="1"/>
</dbReference>
<protein>
    <submittedName>
        <fullName evidence="3">Glyoxalase/Bleomycin resistance protein/Dioxygenase superfamily protein</fullName>
    </submittedName>
</protein>
<reference evidence="4" key="1">
    <citation type="submission" date="2017-02" db="EMBL/GenBank/DDBJ databases">
        <authorList>
            <person name="Varghese N."/>
            <person name="Submissions S."/>
        </authorList>
    </citation>
    <scope>NUCLEOTIDE SEQUENCE [LARGE SCALE GENOMIC DNA]</scope>
    <source>
        <strain evidence="4">UM2</strain>
    </source>
</reference>
<keyword evidence="1" id="KW-0479">Metal-binding</keyword>
<dbReference type="GO" id="GO:0046872">
    <property type="term" value="F:metal ion binding"/>
    <property type="evidence" value="ECO:0007669"/>
    <property type="project" value="UniProtKB-KW"/>
</dbReference>
<dbReference type="InterPro" id="IPR051785">
    <property type="entry name" value="MMCE/EMCE_epimerase"/>
</dbReference>
<dbReference type="GO" id="GO:0004493">
    <property type="term" value="F:methylmalonyl-CoA epimerase activity"/>
    <property type="evidence" value="ECO:0007669"/>
    <property type="project" value="TreeGrafter"/>
</dbReference>
<proteinExistence type="predicted"/>
<dbReference type="InterPro" id="IPR037523">
    <property type="entry name" value="VOC_core"/>
</dbReference>
<evidence type="ECO:0000313" key="4">
    <source>
        <dbReference type="Proteomes" id="UP000189818"/>
    </source>
</evidence>
<dbReference type="InterPro" id="IPR029068">
    <property type="entry name" value="Glyas_Bleomycin-R_OHBP_Dase"/>
</dbReference>
<dbReference type="RefSeq" id="WP_079649230.1">
    <property type="nucleotide sequence ID" value="NZ_FUYM01000007.1"/>
</dbReference>
<accession>A0A1T5EQ15</accession>
<keyword evidence="4" id="KW-1185">Reference proteome</keyword>
<evidence type="ECO:0000313" key="3">
    <source>
        <dbReference type="EMBL" id="SKB86004.1"/>
    </source>
</evidence>
<dbReference type="STRING" id="439228.SAMN06295920_107132"/>
<dbReference type="InterPro" id="IPR004360">
    <property type="entry name" value="Glyas_Fos-R_dOase_dom"/>
</dbReference>
<dbReference type="SUPFAM" id="SSF54593">
    <property type="entry name" value="Glyoxalase/Bleomycin resistance protein/Dihydroxybiphenyl dioxygenase"/>
    <property type="match status" value="2"/>
</dbReference>
<sequence length="285" mass="31353">MTARIAIRRILHTIHAVRDVHAARKLYQDVFGGIAFAERYHEGEDRDMALLYAANHMIEPMAPRRPDEPDTIFSRYLAKYGESLHSFELRIEDAVEAARLCRERGLDLSTVYPKFFFVKPASTGGIVVQLCGKPLENDPQDYRGWRPDWIEGHPSSLRRLHHIACVVRDMDAAMGFFLDVLAGELISDGHIAHPQPARQVRLMLGDTAVALIAADDPASGPIGAYLSGPASGIYALVWEVDDLDAARAHMAAIGIALADPQLEADGIAIDPAAMLGARHEFRLSG</sequence>
<gene>
    <name evidence="3" type="ORF">SAMN06295920_107132</name>
</gene>
<evidence type="ECO:0000259" key="2">
    <source>
        <dbReference type="PROSITE" id="PS51819"/>
    </source>
</evidence>
<keyword evidence="3" id="KW-0223">Dioxygenase</keyword>
<dbReference type="EMBL" id="FUYM01000007">
    <property type="protein sequence ID" value="SKB86004.1"/>
    <property type="molecule type" value="Genomic_DNA"/>
</dbReference>
<name>A0A1T5EQ15_9SPHN</name>
<feature type="domain" description="VOC" evidence="2">
    <location>
        <begin position="159"/>
        <end position="284"/>
    </location>
</feature>